<evidence type="ECO:0000256" key="2">
    <source>
        <dbReference type="ARBA" id="ARBA00022737"/>
    </source>
</evidence>
<dbReference type="Gene3D" id="3.80.10.10">
    <property type="entry name" value="Ribonuclease Inhibitor"/>
    <property type="match status" value="2"/>
</dbReference>
<reference evidence="4 5" key="1">
    <citation type="submission" date="2019-01" db="EMBL/GenBank/DDBJ databases">
        <authorList>
            <person name="Sayadi A."/>
        </authorList>
    </citation>
    <scope>NUCLEOTIDE SEQUENCE [LARGE SCALE GENOMIC DNA]</scope>
</reference>
<dbReference type="PANTHER" id="PTHR24366:SF96">
    <property type="entry name" value="LEUCINE RICH REPEAT CONTAINING 53"/>
    <property type="match status" value="1"/>
</dbReference>
<dbReference type="EMBL" id="CAACVG010007201">
    <property type="protein sequence ID" value="VEN44144.1"/>
    <property type="molecule type" value="Genomic_DNA"/>
</dbReference>
<dbReference type="InterPro" id="IPR001611">
    <property type="entry name" value="Leu-rich_rpt"/>
</dbReference>
<feature type="signal peptide" evidence="3">
    <location>
        <begin position="1"/>
        <end position="19"/>
    </location>
</feature>
<gene>
    <name evidence="4" type="ORF">CALMAC_LOCUS7045</name>
</gene>
<dbReference type="SUPFAM" id="SSF52058">
    <property type="entry name" value="L domain-like"/>
    <property type="match status" value="1"/>
</dbReference>
<proteinExistence type="predicted"/>
<dbReference type="Proteomes" id="UP000410492">
    <property type="component" value="Unassembled WGS sequence"/>
</dbReference>
<evidence type="ECO:0000256" key="3">
    <source>
        <dbReference type="SAM" id="SignalP"/>
    </source>
</evidence>
<dbReference type="PANTHER" id="PTHR24366">
    <property type="entry name" value="IG(IMMUNOGLOBULIN) AND LRR(LEUCINE RICH REPEAT) DOMAINS"/>
    <property type="match status" value="1"/>
</dbReference>
<dbReference type="Pfam" id="PF00560">
    <property type="entry name" value="LRR_1"/>
    <property type="match status" value="1"/>
</dbReference>
<dbReference type="InterPro" id="IPR032675">
    <property type="entry name" value="LRR_dom_sf"/>
</dbReference>
<evidence type="ECO:0000256" key="1">
    <source>
        <dbReference type="ARBA" id="ARBA00022614"/>
    </source>
</evidence>
<dbReference type="InterPro" id="IPR003591">
    <property type="entry name" value="Leu-rich_rpt_typical-subtyp"/>
</dbReference>
<dbReference type="AlphaFoldDB" id="A0A653C9N4"/>
<keyword evidence="1" id="KW-0433">Leucine-rich repeat</keyword>
<evidence type="ECO:0000313" key="5">
    <source>
        <dbReference type="Proteomes" id="UP000410492"/>
    </source>
</evidence>
<feature type="chain" id="PRO_5024811996" description="LRRCT domain-containing protein" evidence="3">
    <location>
        <begin position="20"/>
        <end position="336"/>
    </location>
</feature>
<dbReference type="Pfam" id="PF13855">
    <property type="entry name" value="LRR_8"/>
    <property type="match status" value="2"/>
</dbReference>
<accession>A0A653C9N4</accession>
<evidence type="ECO:0008006" key="6">
    <source>
        <dbReference type="Google" id="ProtNLM"/>
    </source>
</evidence>
<protein>
    <recommendedName>
        <fullName evidence="6">LRRCT domain-containing protein</fullName>
    </recommendedName>
</protein>
<keyword evidence="5" id="KW-1185">Reference proteome</keyword>
<organism evidence="4 5">
    <name type="scientific">Callosobruchus maculatus</name>
    <name type="common">Southern cowpea weevil</name>
    <name type="synonym">Pulse bruchid</name>
    <dbReference type="NCBI Taxonomy" id="64391"/>
    <lineage>
        <taxon>Eukaryota</taxon>
        <taxon>Metazoa</taxon>
        <taxon>Ecdysozoa</taxon>
        <taxon>Arthropoda</taxon>
        <taxon>Hexapoda</taxon>
        <taxon>Insecta</taxon>
        <taxon>Pterygota</taxon>
        <taxon>Neoptera</taxon>
        <taxon>Endopterygota</taxon>
        <taxon>Coleoptera</taxon>
        <taxon>Polyphaga</taxon>
        <taxon>Cucujiformia</taxon>
        <taxon>Chrysomeloidea</taxon>
        <taxon>Chrysomelidae</taxon>
        <taxon>Bruchinae</taxon>
        <taxon>Bruchini</taxon>
        <taxon>Callosobruchus</taxon>
    </lineage>
</organism>
<keyword evidence="3" id="KW-0732">Signal</keyword>
<dbReference type="SMART" id="SM00369">
    <property type="entry name" value="LRR_TYP"/>
    <property type="match status" value="7"/>
</dbReference>
<keyword evidence="2" id="KW-0677">Repeat</keyword>
<name>A0A653C9N4_CALMS</name>
<sequence>MFLCCYFVYFLIYIHVVSCEKVTFKNVTFKGYSLYTEKFKKTISSSNSLKDYLPEIVFDGIEFKDQHIPVLYSGSLADLYGLDELKIENCGVEEIQPGALKNTPDLFWLSLKGNRLREIKEGVFEDLSISMLDLSNNLLTTIDSYAFDGMPLLVSLDLSGNQISSWNRRWIKNNGLLARIYMRDNKLTSLPSSAFSKKVSLNNTVGMTLDFSHNNISHVDPRALKGVKMVDRLLLGHNVLEGIDENLFLDVQIKEFRIGNNKINCLDGDLSKIFKADIIYIDSNPMRCDCVEKIKKWSEDNKKNVPVFLMDMECVSDRIRKKIKAIGKRLDEIKDM</sequence>
<evidence type="ECO:0000313" key="4">
    <source>
        <dbReference type="EMBL" id="VEN44144.1"/>
    </source>
</evidence>
<dbReference type="OrthoDB" id="676979at2759"/>